<evidence type="ECO:0000259" key="1">
    <source>
        <dbReference type="Pfam" id="PF13456"/>
    </source>
</evidence>
<gene>
    <name evidence="2" type="ORF">Acr_11g0009490</name>
</gene>
<dbReference type="Proteomes" id="UP000585474">
    <property type="component" value="Unassembled WGS sequence"/>
</dbReference>
<comment type="caution">
    <text evidence="2">The sequence shown here is derived from an EMBL/GenBank/DDBJ whole genome shotgun (WGS) entry which is preliminary data.</text>
</comment>
<dbReference type="CDD" id="cd06222">
    <property type="entry name" value="RNase_H_like"/>
    <property type="match status" value="1"/>
</dbReference>
<dbReference type="PANTHER" id="PTHR47723:SF19">
    <property type="entry name" value="POLYNUCLEOTIDYL TRANSFERASE, RIBONUCLEASE H-LIKE SUPERFAMILY PROTEIN"/>
    <property type="match status" value="1"/>
</dbReference>
<dbReference type="Pfam" id="PF13456">
    <property type="entry name" value="RVT_3"/>
    <property type="match status" value="1"/>
</dbReference>
<proteinExistence type="predicted"/>
<dbReference type="GO" id="GO:0004523">
    <property type="term" value="F:RNA-DNA hybrid ribonuclease activity"/>
    <property type="evidence" value="ECO:0007669"/>
    <property type="project" value="InterPro"/>
</dbReference>
<evidence type="ECO:0000313" key="2">
    <source>
        <dbReference type="EMBL" id="GFY96643.1"/>
    </source>
</evidence>
<dbReference type="InterPro" id="IPR053151">
    <property type="entry name" value="RNase_H-like"/>
</dbReference>
<reference evidence="2 3" key="1">
    <citation type="submission" date="2019-07" db="EMBL/GenBank/DDBJ databases">
        <title>De Novo Assembly of kiwifruit Actinidia rufa.</title>
        <authorList>
            <person name="Sugita-Konishi S."/>
            <person name="Sato K."/>
            <person name="Mori E."/>
            <person name="Abe Y."/>
            <person name="Kisaki G."/>
            <person name="Hamano K."/>
            <person name="Suezawa K."/>
            <person name="Otani M."/>
            <person name="Fukuda T."/>
            <person name="Manabe T."/>
            <person name="Gomi K."/>
            <person name="Tabuchi M."/>
            <person name="Akimitsu K."/>
            <person name="Kataoka I."/>
        </authorList>
    </citation>
    <scope>NUCLEOTIDE SEQUENCE [LARGE SCALE GENOMIC DNA]</scope>
    <source>
        <strain evidence="3">cv. Fuchu</strain>
    </source>
</reference>
<evidence type="ECO:0000313" key="3">
    <source>
        <dbReference type="Proteomes" id="UP000585474"/>
    </source>
</evidence>
<dbReference type="InterPro" id="IPR002156">
    <property type="entry name" value="RNaseH_domain"/>
</dbReference>
<dbReference type="OrthoDB" id="1751429at2759"/>
<accession>A0A7J0FDI8</accession>
<feature type="domain" description="RNase H type-1" evidence="1">
    <location>
        <begin position="8"/>
        <end position="107"/>
    </location>
</feature>
<protein>
    <recommendedName>
        <fullName evidence="1">RNase H type-1 domain-containing protein</fullName>
    </recommendedName>
</protein>
<keyword evidence="3" id="KW-1185">Reference proteome</keyword>
<organism evidence="2 3">
    <name type="scientific">Actinidia rufa</name>
    <dbReference type="NCBI Taxonomy" id="165716"/>
    <lineage>
        <taxon>Eukaryota</taxon>
        <taxon>Viridiplantae</taxon>
        <taxon>Streptophyta</taxon>
        <taxon>Embryophyta</taxon>
        <taxon>Tracheophyta</taxon>
        <taxon>Spermatophyta</taxon>
        <taxon>Magnoliopsida</taxon>
        <taxon>eudicotyledons</taxon>
        <taxon>Gunneridae</taxon>
        <taxon>Pentapetalae</taxon>
        <taxon>asterids</taxon>
        <taxon>Ericales</taxon>
        <taxon>Actinidiaceae</taxon>
        <taxon>Actinidia</taxon>
    </lineage>
</organism>
<dbReference type="PANTHER" id="PTHR47723">
    <property type="entry name" value="OS05G0353850 PROTEIN"/>
    <property type="match status" value="1"/>
</dbReference>
<dbReference type="AlphaFoldDB" id="A0A7J0FDI8"/>
<name>A0A7J0FDI8_9ERIC</name>
<sequence>MAQQKEDPITAAGGGLIRDHNGSWVVGFRRPIGPVDSVATELWALRDGLQLAATIQIKPLQVEVIVMAIIQLLLGHRAHDTYIVNLIHDCGFMIESLQVNRIDHTFRQ</sequence>
<dbReference type="InterPro" id="IPR044730">
    <property type="entry name" value="RNase_H-like_dom_plant"/>
</dbReference>
<dbReference type="GO" id="GO:0003676">
    <property type="term" value="F:nucleic acid binding"/>
    <property type="evidence" value="ECO:0007669"/>
    <property type="project" value="InterPro"/>
</dbReference>
<dbReference type="EMBL" id="BJWL01000011">
    <property type="protein sequence ID" value="GFY96643.1"/>
    <property type="molecule type" value="Genomic_DNA"/>
</dbReference>